<dbReference type="EMBL" id="DXCL01000026">
    <property type="protein sequence ID" value="HIZ03639.1"/>
    <property type="molecule type" value="Genomic_DNA"/>
</dbReference>
<gene>
    <name evidence="1" type="ORF">H9727_05065</name>
</gene>
<dbReference type="Pfam" id="PF09579">
    <property type="entry name" value="Spore_YtfJ"/>
    <property type="match status" value="1"/>
</dbReference>
<protein>
    <recommendedName>
        <fullName evidence="3">Sporulation protein YtfJ</fullName>
    </recommendedName>
</protein>
<organism evidence="1 2">
    <name type="scientific">Candidatus Borkfalkia avistercoris</name>
    <dbReference type="NCBI Taxonomy" id="2838504"/>
    <lineage>
        <taxon>Bacteria</taxon>
        <taxon>Bacillati</taxon>
        <taxon>Bacillota</taxon>
        <taxon>Clostridia</taxon>
        <taxon>Christensenellales</taxon>
        <taxon>Christensenellaceae</taxon>
        <taxon>Candidatus Borkfalkia</taxon>
    </lineage>
</organism>
<dbReference type="PIRSF" id="PIRSF021377">
    <property type="entry name" value="YtfJ"/>
    <property type="match status" value="1"/>
</dbReference>
<accession>A0A9D2CZE3</accession>
<dbReference type="Proteomes" id="UP000824132">
    <property type="component" value="Unassembled WGS sequence"/>
</dbReference>
<reference evidence="1" key="2">
    <citation type="submission" date="2021-04" db="EMBL/GenBank/DDBJ databases">
        <authorList>
            <person name="Gilroy R."/>
        </authorList>
    </citation>
    <scope>NUCLEOTIDE SEQUENCE</scope>
    <source>
        <strain evidence="1">CHK187-5294</strain>
    </source>
</reference>
<dbReference type="AlphaFoldDB" id="A0A9D2CZE3"/>
<reference evidence="1" key="1">
    <citation type="journal article" date="2021" name="PeerJ">
        <title>Extensive microbial diversity within the chicken gut microbiome revealed by metagenomics and culture.</title>
        <authorList>
            <person name="Gilroy R."/>
            <person name="Ravi A."/>
            <person name="Getino M."/>
            <person name="Pursley I."/>
            <person name="Horton D.L."/>
            <person name="Alikhan N.F."/>
            <person name="Baker D."/>
            <person name="Gharbi K."/>
            <person name="Hall N."/>
            <person name="Watson M."/>
            <person name="Adriaenssens E.M."/>
            <person name="Foster-Nyarko E."/>
            <person name="Jarju S."/>
            <person name="Secka A."/>
            <person name="Antonio M."/>
            <person name="Oren A."/>
            <person name="Chaudhuri R.R."/>
            <person name="La Ragione R."/>
            <person name="Hildebrand F."/>
            <person name="Pallen M.J."/>
        </authorList>
    </citation>
    <scope>NUCLEOTIDE SEQUENCE</scope>
    <source>
        <strain evidence="1">CHK187-5294</strain>
    </source>
</reference>
<evidence type="ECO:0000313" key="1">
    <source>
        <dbReference type="EMBL" id="HIZ03639.1"/>
    </source>
</evidence>
<sequence length="126" mass="13298">MSINEKDKRVNELVSRSVEDLAKFVDADTVVGRPIVTATGFQLIPISKVTVGYLTGGGDFGETKVIKDNESAPFAGGNGAVVSVKPAGFILDDGKSCTYIHASDAPLDNLIDKASEFFGKFTGQNV</sequence>
<evidence type="ECO:0008006" key="3">
    <source>
        <dbReference type="Google" id="ProtNLM"/>
    </source>
</evidence>
<comment type="caution">
    <text evidence="1">The sequence shown here is derived from an EMBL/GenBank/DDBJ whole genome shotgun (WGS) entry which is preliminary data.</text>
</comment>
<name>A0A9D2CZE3_9FIRM</name>
<dbReference type="PANTHER" id="PTHR39162">
    <property type="entry name" value="GLL3345 PROTEIN"/>
    <property type="match status" value="1"/>
</dbReference>
<dbReference type="PANTHER" id="PTHR39162:SF1">
    <property type="entry name" value="SPORULATION PROTEIN YTFJ"/>
    <property type="match status" value="1"/>
</dbReference>
<proteinExistence type="predicted"/>
<evidence type="ECO:0000313" key="2">
    <source>
        <dbReference type="Proteomes" id="UP000824132"/>
    </source>
</evidence>
<dbReference type="InterPro" id="IPR014229">
    <property type="entry name" value="Spore_YtfJ"/>
</dbReference>